<reference evidence="1" key="1">
    <citation type="submission" date="2022-04" db="EMBL/GenBank/DDBJ databases">
        <title>Hymenobacter sp. isolated from the air.</title>
        <authorList>
            <person name="Won M."/>
            <person name="Lee C.-M."/>
            <person name="Woen H.-Y."/>
            <person name="Kwon S.-W."/>
        </authorList>
    </citation>
    <scope>NUCLEOTIDE SEQUENCE</scope>
    <source>
        <strain evidence="1">5116S-3</strain>
    </source>
</reference>
<dbReference type="SUPFAM" id="SSF52091">
    <property type="entry name" value="SpoIIaa-like"/>
    <property type="match status" value="1"/>
</dbReference>
<protein>
    <recommendedName>
        <fullName evidence="3">STAS domain-containing protein</fullName>
    </recommendedName>
</protein>
<gene>
    <name evidence="1" type="ORF">MUN79_09595</name>
</gene>
<dbReference type="InterPro" id="IPR036513">
    <property type="entry name" value="STAS_dom_sf"/>
</dbReference>
<evidence type="ECO:0008006" key="3">
    <source>
        <dbReference type="Google" id="ProtNLM"/>
    </source>
</evidence>
<dbReference type="RefSeq" id="WP_244677457.1">
    <property type="nucleotide sequence ID" value="NZ_CP095046.1"/>
</dbReference>
<dbReference type="EMBL" id="CP095046">
    <property type="protein sequence ID" value="UOQ74113.1"/>
    <property type="molecule type" value="Genomic_DNA"/>
</dbReference>
<keyword evidence="2" id="KW-1185">Reference proteome</keyword>
<evidence type="ECO:0000313" key="1">
    <source>
        <dbReference type="EMBL" id="UOQ74113.1"/>
    </source>
</evidence>
<dbReference type="AlphaFoldDB" id="A0A8T9QH31"/>
<dbReference type="Proteomes" id="UP000831796">
    <property type="component" value="Chromosome"/>
</dbReference>
<accession>A0A8T9QH31</accession>
<dbReference type="KEGG" id="hcu:MUN79_09595"/>
<organism evidence="1 2">
    <name type="scientific">Hymenobacter cellulosilyticus</name>
    <dbReference type="NCBI Taxonomy" id="2932248"/>
    <lineage>
        <taxon>Bacteria</taxon>
        <taxon>Pseudomonadati</taxon>
        <taxon>Bacteroidota</taxon>
        <taxon>Cytophagia</taxon>
        <taxon>Cytophagales</taxon>
        <taxon>Hymenobacteraceae</taxon>
        <taxon>Hymenobacter</taxon>
    </lineage>
</organism>
<proteinExistence type="predicted"/>
<name>A0A8T9QH31_9BACT</name>
<sequence length="100" mass="10784">MQKLFEPSAAAPSAVPAVLPVNLAALTAEQLADLQLAPPAQLLIDCRWLPLPHPLGIGHFVTQLLQLQRPGTGVWLCNVHPVLSRCIHSLQLGTMFHLNG</sequence>
<evidence type="ECO:0000313" key="2">
    <source>
        <dbReference type="Proteomes" id="UP000831796"/>
    </source>
</evidence>